<dbReference type="EMBL" id="BKCJ010299051">
    <property type="protein sequence ID" value="GEZ60115.1"/>
    <property type="molecule type" value="Genomic_DNA"/>
</dbReference>
<sequence>GVRLPMMDQMGTPTQDGMKGYAYLMFVCGSDNEDANEHIEKVFEIVDLFHIPNITQDQVMLRAFPILLTGAASRWLRNEPAGSVTTWETLKEFSLRLGELDPTKLIIELADRTVKRPTRIAKNVLVGIDKFVFLVDFIILDMPEELKTPLIQGKPFLSTAHAKIDAFKRKITLRVGNDKVVFISKKPTKNITKRVYVLSLREKMELDLEARLIGEALILNRSLDLLYETILN</sequence>
<evidence type="ECO:0000313" key="1">
    <source>
        <dbReference type="EMBL" id="GEZ60115.1"/>
    </source>
</evidence>
<dbReference type="Pfam" id="PF08284">
    <property type="entry name" value="RVP_2"/>
    <property type="match status" value="1"/>
</dbReference>
<reference evidence="1" key="1">
    <citation type="journal article" date="2019" name="Sci. Rep.">
        <title>Draft genome of Tanacetum cinerariifolium, the natural source of mosquito coil.</title>
        <authorList>
            <person name="Yamashiro T."/>
            <person name="Shiraishi A."/>
            <person name="Satake H."/>
            <person name="Nakayama K."/>
        </authorList>
    </citation>
    <scope>NUCLEOTIDE SEQUENCE</scope>
</reference>
<evidence type="ECO:0008006" key="2">
    <source>
        <dbReference type="Google" id="ProtNLM"/>
    </source>
</evidence>
<accession>A0A699IH34</accession>
<dbReference type="PANTHER" id="PTHR33067:SF35">
    <property type="entry name" value="ASPARTIC PEPTIDASE DDI1-TYPE DOMAIN-CONTAINING PROTEIN"/>
    <property type="match status" value="1"/>
</dbReference>
<dbReference type="Gene3D" id="2.40.70.10">
    <property type="entry name" value="Acid Proteases"/>
    <property type="match status" value="1"/>
</dbReference>
<dbReference type="PANTHER" id="PTHR33067">
    <property type="entry name" value="RNA-DIRECTED DNA POLYMERASE-RELATED"/>
    <property type="match status" value="1"/>
</dbReference>
<proteinExistence type="predicted"/>
<dbReference type="AlphaFoldDB" id="A0A699IH34"/>
<feature type="non-terminal residue" evidence="1">
    <location>
        <position position="1"/>
    </location>
</feature>
<name>A0A699IH34_TANCI</name>
<dbReference type="InterPro" id="IPR021109">
    <property type="entry name" value="Peptidase_aspartic_dom_sf"/>
</dbReference>
<protein>
    <recommendedName>
        <fullName evidence="2">Reverse transcriptase domain-containing protein</fullName>
    </recommendedName>
</protein>
<comment type="caution">
    <text evidence="1">The sequence shown here is derived from an EMBL/GenBank/DDBJ whole genome shotgun (WGS) entry which is preliminary data.</text>
</comment>
<organism evidence="1">
    <name type="scientific">Tanacetum cinerariifolium</name>
    <name type="common">Dalmatian daisy</name>
    <name type="synonym">Chrysanthemum cinerariifolium</name>
    <dbReference type="NCBI Taxonomy" id="118510"/>
    <lineage>
        <taxon>Eukaryota</taxon>
        <taxon>Viridiplantae</taxon>
        <taxon>Streptophyta</taxon>
        <taxon>Embryophyta</taxon>
        <taxon>Tracheophyta</taxon>
        <taxon>Spermatophyta</taxon>
        <taxon>Magnoliopsida</taxon>
        <taxon>eudicotyledons</taxon>
        <taxon>Gunneridae</taxon>
        <taxon>Pentapetalae</taxon>
        <taxon>asterids</taxon>
        <taxon>campanulids</taxon>
        <taxon>Asterales</taxon>
        <taxon>Asteraceae</taxon>
        <taxon>Asteroideae</taxon>
        <taxon>Anthemideae</taxon>
        <taxon>Anthemidinae</taxon>
        <taxon>Tanacetum</taxon>
    </lineage>
</organism>
<gene>
    <name evidence="1" type="ORF">Tci_532088</name>
</gene>